<dbReference type="Gene3D" id="3.40.50.300">
    <property type="entry name" value="P-loop containing nucleotide triphosphate hydrolases"/>
    <property type="match status" value="1"/>
</dbReference>
<dbReference type="AlphaFoldDB" id="A0A8H7UW15"/>
<evidence type="ECO:0000259" key="2">
    <source>
        <dbReference type="Pfam" id="PF14214"/>
    </source>
</evidence>
<feature type="region of interest" description="Disordered" evidence="1">
    <location>
        <begin position="599"/>
        <end position="618"/>
    </location>
</feature>
<dbReference type="InterPro" id="IPR025476">
    <property type="entry name" value="Helitron_helicase-like"/>
</dbReference>
<protein>
    <recommendedName>
        <fullName evidence="2">Helitron helicase-like domain-containing protein</fullName>
    </recommendedName>
</protein>
<dbReference type="PANTHER" id="PTHR47642">
    <property type="entry name" value="ATP-DEPENDENT DNA HELICASE"/>
    <property type="match status" value="1"/>
</dbReference>
<dbReference type="InterPro" id="IPR027417">
    <property type="entry name" value="P-loop_NTPase"/>
</dbReference>
<dbReference type="Proteomes" id="UP000603453">
    <property type="component" value="Unassembled WGS sequence"/>
</dbReference>
<proteinExistence type="predicted"/>
<dbReference type="OrthoDB" id="2282872at2759"/>
<feature type="region of interest" description="Disordered" evidence="1">
    <location>
        <begin position="446"/>
        <end position="469"/>
    </location>
</feature>
<feature type="compositionally biased region" description="Acidic residues" evidence="1">
    <location>
        <begin position="452"/>
        <end position="465"/>
    </location>
</feature>
<dbReference type="EMBL" id="JAEPRD010000267">
    <property type="protein sequence ID" value="KAG2192804.1"/>
    <property type="molecule type" value="Genomic_DNA"/>
</dbReference>
<dbReference type="InterPro" id="IPR051055">
    <property type="entry name" value="PIF1_helicase"/>
</dbReference>
<sequence length="778" mass="89857">MSSNISTILRKRSSNGTDGISFTAKDVSNEDCVSKLLNKDQAFKTFSGIRSSSEYWKNQKKNSMVMIRQLGVPTLFVTVSAAETKWNELLCILKKVIDDDVITEAEAENLSYDEKARLLQAAPITTTRYFDHRFRELKKTWLYEEGPFAGFSINEYFFRVEFQHRGSPHVHMLIWLKDAPKFEDKQCATRDEAASVKSAICEFVDKSKSTETTWNNLIKTRQTHKHTSTCRRKRGGNEIKCRFNIPFPPMEQTEIMEPLNPEEHSADEIKQLRSINARIMDYINNNYKTLAESEMSFEQFLDVVEISSYQTYVLVLRSTLKLNKIYIKRAPNAIMINNYNRKIISLFRSNMDIHEVSAQEAAYNLLAIRMVKSSTVTVLIPTSGPEKRTHILKGKDELIKLPPNSTDCFVPGLIEHYIDRPDPLNFLNLAQFCAYFEISRKEPGKKSRTDEINEVDETNGTDDENEKNLGLEKENEWSGRRAKLKVIRYFKFNIDNDSSEYFRTLLMLYRPWKNEEEDLLNVDCKDLLNSNIKEVLENKQEFWAIEDSTLDSYMDQLHEEHSNESEENGNGENENDEGQSTGGSTQYYDQKNDFGRYTVDIDDSSEGDYHRSNDHLDDLREETARNNDDQKTYLKKLSGPDRLTKSNFYELVSKLNQKQREYLMHSMNHIRYNRDMTTVRMFSSINESVKTFDAFYHFVTGGAGVGKSMLIKALYEAISIEFDDDRDLESNTPSVLLTVPTGKAAFNIRGQTLHGAFQLPISQYGKGEVNRLSADQGW</sequence>
<feature type="domain" description="Helitron helicase-like" evidence="2">
    <location>
        <begin position="43"/>
        <end position="174"/>
    </location>
</feature>
<comment type="caution">
    <text evidence="3">The sequence shown here is derived from an EMBL/GenBank/DDBJ whole genome shotgun (WGS) entry which is preliminary data.</text>
</comment>
<evidence type="ECO:0000313" key="4">
    <source>
        <dbReference type="Proteomes" id="UP000603453"/>
    </source>
</evidence>
<accession>A0A8H7UW15</accession>
<dbReference type="SUPFAM" id="SSF52540">
    <property type="entry name" value="P-loop containing nucleoside triphosphate hydrolases"/>
    <property type="match status" value="1"/>
</dbReference>
<organism evidence="3 4">
    <name type="scientific">Mucor saturninus</name>
    <dbReference type="NCBI Taxonomy" id="64648"/>
    <lineage>
        <taxon>Eukaryota</taxon>
        <taxon>Fungi</taxon>
        <taxon>Fungi incertae sedis</taxon>
        <taxon>Mucoromycota</taxon>
        <taxon>Mucoromycotina</taxon>
        <taxon>Mucoromycetes</taxon>
        <taxon>Mucorales</taxon>
        <taxon>Mucorineae</taxon>
        <taxon>Mucoraceae</taxon>
        <taxon>Mucor</taxon>
    </lineage>
</organism>
<feature type="region of interest" description="Disordered" evidence="1">
    <location>
        <begin position="558"/>
        <end position="590"/>
    </location>
</feature>
<reference evidence="3" key="1">
    <citation type="submission" date="2020-12" db="EMBL/GenBank/DDBJ databases">
        <title>Metabolic potential, ecology and presence of endohyphal bacteria is reflected in genomic diversity of Mucoromycotina.</title>
        <authorList>
            <person name="Muszewska A."/>
            <person name="Okrasinska A."/>
            <person name="Steczkiewicz K."/>
            <person name="Drgas O."/>
            <person name="Orlowska M."/>
            <person name="Perlinska-Lenart U."/>
            <person name="Aleksandrzak-Piekarczyk T."/>
            <person name="Szatraj K."/>
            <person name="Zielenkiewicz U."/>
            <person name="Pilsyk S."/>
            <person name="Malc E."/>
            <person name="Mieczkowski P."/>
            <person name="Kruszewska J.S."/>
            <person name="Biernat P."/>
            <person name="Pawlowska J."/>
        </authorList>
    </citation>
    <scope>NUCLEOTIDE SEQUENCE</scope>
    <source>
        <strain evidence="3">WA0000017839</strain>
    </source>
</reference>
<evidence type="ECO:0000313" key="3">
    <source>
        <dbReference type="EMBL" id="KAG2192804.1"/>
    </source>
</evidence>
<keyword evidence="4" id="KW-1185">Reference proteome</keyword>
<dbReference type="Pfam" id="PF14214">
    <property type="entry name" value="Helitron_like_N"/>
    <property type="match status" value="1"/>
</dbReference>
<evidence type="ECO:0000256" key="1">
    <source>
        <dbReference type="SAM" id="MobiDB-lite"/>
    </source>
</evidence>
<gene>
    <name evidence="3" type="ORF">INT47_005351</name>
</gene>
<feature type="compositionally biased region" description="Acidic residues" evidence="1">
    <location>
        <begin position="565"/>
        <end position="577"/>
    </location>
</feature>
<feature type="compositionally biased region" description="Basic and acidic residues" evidence="1">
    <location>
        <begin position="607"/>
        <end position="618"/>
    </location>
</feature>
<feature type="compositionally biased region" description="Polar residues" evidence="1">
    <location>
        <begin position="578"/>
        <end position="589"/>
    </location>
</feature>
<name>A0A8H7UW15_9FUNG</name>
<dbReference type="PANTHER" id="PTHR47642:SF5">
    <property type="entry name" value="ATP-DEPENDENT DNA HELICASE"/>
    <property type="match status" value="1"/>
</dbReference>